<evidence type="ECO:0000313" key="12">
    <source>
        <dbReference type="EMBL" id="GBP88884.1"/>
    </source>
</evidence>
<dbReference type="Proteomes" id="UP000299102">
    <property type="component" value="Unassembled WGS sequence"/>
</dbReference>
<evidence type="ECO:0000256" key="1">
    <source>
        <dbReference type="ARBA" id="ARBA00004123"/>
    </source>
</evidence>
<protein>
    <submittedName>
        <fullName evidence="12">RE1-silencing transcription factor</fullName>
    </submittedName>
</protein>
<reference evidence="12 13" key="1">
    <citation type="journal article" date="2019" name="Commun. Biol.">
        <title>The bagworm genome reveals a unique fibroin gene that provides high tensile strength.</title>
        <authorList>
            <person name="Kono N."/>
            <person name="Nakamura H."/>
            <person name="Ohtoshi R."/>
            <person name="Tomita M."/>
            <person name="Numata K."/>
            <person name="Arakawa K."/>
        </authorList>
    </citation>
    <scope>NUCLEOTIDE SEQUENCE [LARGE SCALE GENOMIC DNA]</scope>
</reference>
<dbReference type="PANTHER" id="PTHR23235">
    <property type="entry name" value="KRUEPPEL-LIKE TRANSCRIPTION FACTOR"/>
    <property type="match status" value="1"/>
</dbReference>
<evidence type="ECO:0000256" key="5">
    <source>
        <dbReference type="ARBA" id="ARBA00022771"/>
    </source>
</evidence>
<dbReference type="OrthoDB" id="6077919at2759"/>
<dbReference type="EMBL" id="BGZK01001964">
    <property type="protein sequence ID" value="GBP88884.1"/>
    <property type="molecule type" value="Genomic_DNA"/>
</dbReference>
<evidence type="ECO:0000256" key="10">
    <source>
        <dbReference type="PROSITE-ProRule" id="PRU00042"/>
    </source>
</evidence>
<accession>A0A4C1ZP82</accession>
<comment type="caution">
    <text evidence="12">The sequence shown here is derived from an EMBL/GenBank/DDBJ whole genome shotgun (WGS) entry which is preliminary data.</text>
</comment>
<proteinExistence type="inferred from homology"/>
<evidence type="ECO:0000256" key="9">
    <source>
        <dbReference type="ARBA" id="ARBA00023242"/>
    </source>
</evidence>
<dbReference type="Pfam" id="PF00096">
    <property type="entry name" value="zf-C2H2"/>
    <property type="match status" value="1"/>
</dbReference>
<dbReference type="GO" id="GO:0008270">
    <property type="term" value="F:zinc ion binding"/>
    <property type="evidence" value="ECO:0007669"/>
    <property type="project" value="UniProtKB-KW"/>
</dbReference>
<evidence type="ECO:0000256" key="3">
    <source>
        <dbReference type="ARBA" id="ARBA00022723"/>
    </source>
</evidence>
<keyword evidence="8" id="KW-0804">Transcription</keyword>
<dbReference type="GO" id="GO:0005634">
    <property type="term" value="C:nucleus"/>
    <property type="evidence" value="ECO:0007669"/>
    <property type="project" value="UniProtKB-SubCell"/>
</dbReference>
<dbReference type="InterPro" id="IPR036236">
    <property type="entry name" value="Znf_C2H2_sf"/>
</dbReference>
<dbReference type="PROSITE" id="PS50157">
    <property type="entry name" value="ZINC_FINGER_C2H2_2"/>
    <property type="match status" value="3"/>
</dbReference>
<keyword evidence="3" id="KW-0479">Metal-binding</keyword>
<name>A0A4C1ZP82_EUMVA</name>
<keyword evidence="4" id="KW-0677">Repeat</keyword>
<evidence type="ECO:0000259" key="11">
    <source>
        <dbReference type="PROSITE" id="PS50157"/>
    </source>
</evidence>
<organism evidence="12 13">
    <name type="scientific">Eumeta variegata</name>
    <name type="common">Bagworm moth</name>
    <name type="synonym">Eumeta japonica</name>
    <dbReference type="NCBI Taxonomy" id="151549"/>
    <lineage>
        <taxon>Eukaryota</taxon>
        <taxon>Metazoa</taxon>
        <taxon>Ecdysozoa</taxon>
        <taxon>Arthropoda</taxon>
        <taxon>Hexapoda</taxon>
        <taxon>Insecta</taxon>
        <taxon>Pterygota</taxon>
        <taxon>Neoptera</taxon>
        <taxon>Endopterygota</taxon>
        <taxon>Lepidoptera</taxon>
        <taxon>Glossata</taxon>
        <taxon>Ditrysia</taxon>
        <taxon>Tineoidea</taxon>
        <taxon>Psychidae</taxon>
        <taxon>Oiketicinae</taxon>
        <taxon>Eumeta</taxon>
    </lineage>
</organism>
<evidence type="ECO:0000256" key="7">
    <source>
        <dbReference type="ARBA" id="ARBA00023015"/>
    </source>
</evidence>
<feature type="domain" description="C2H2-type" evidence="11">
    <location>
        <begin position="10"/>
        <end position="37"/>
    </location>
</feature>
<feature type="domain" description="C2H2-type" evidence="11">
    <location>
        <begin position="66"/>
        <end position="93"/>
    </location>
</feature>
<dbReference type="GO" id="GO:0000981">
    <property type="term" value="F:DNA-binding transcription factor activity, RNA polymerase II-specific"/>
    <property type="evidence" value="ECO:0007669"/>
    <property type="project" value="TreeGrafter"/>
</dbReference>
<keyword evidence="13" id="KW-1185">Reference proteome</keyword>
<evidence type="ECO:0000256" key="8">
    <source>
        <dbReference type="ARBA" id="ARBA00023163"/>
    </source>
</evidence>
<keyword evidence="6" id="KW-0862">Zinc</keyword>
<keyword evidence="9" id="KW-0539">Nucleus</keyword>
<dbReference type="InterPro" id="IPR056438">
    <property type="entry name" value="Znf-C2H2_CTCF"/>
</dbReference>
<dbReference type="Gene3D" id="3.30.160.60">
    <property type="entry name" value="Classic Zinc Finger"/>
    <property type="match status" value="3"/>
</dbReference>
<feature type="domain" description="C2H2-type" evidence="11">
    <location>
        <begin position="38"/>
        <end position="65"/>
    </location>
</feature>
<dbReference type="AlphaFoldDB" id="A0A4C1ZP82"/>
<dbReference type="STRING" id="151549.A0A4C1ZP82"/>
<dbReference type="PANTHER" id="PTHR23235:SF142">
    <property type="entry name" value="ZINC FINGER PROTEIN 384"/>
    <property type="match status" value="1"/>
</dbReference>
<comment type="similarity">
    <text evidence="2">Belongs to the krueppel C2H2-type zinc-finger protein family.</text>
</comment>
<gene>
    <name evidence="12" type="primary">REST</name>
    <name evidence="12" type="ORF">EVAR_102897_1</name>
</gene>
<dbReference type="FunFam" id="3.30.160.60:FF:003288">
    <property type="entry name" value="Uncharacterized protein"/>
    <property type="match status" value="1"/>
</dbReference>
<dbReference type="FunFam" id="3.30.160.60:FF:000739">
    <property type="entry name" value="Zgc:171418 protein"/>
    <property type="match status" value="1"/>
</dbReference>
<dbReference type="InterPro" id="IPR013087">
    <property type="entry name" value="Znf_C2H2_type"/>
</dbReference>
<evidence type="ECO:0000256" key="2">
    <source>
        <dbReference type="ARBA" id="ARBA00006991"/>
    </source>
</evidence>
<dbReference type="SMART" id="SM00355">
    <property type="entry name" value="ZnF_C2H2"/>
    <property type="match status" value="3"/>
</dbReference>
<comment type="subcellular location">
    <subcellularLocation>
        <location evidence="1">Nucleus</location>
    </subcellularLocation>
</comment>
<dbReference type="Pfam" id="PF13909">
    <property type="entry name" value="zf-H2C2_5"/>
    <property type="match status" value="1"/>
</dbReference>
<sequence length="157" mass="18611">MRIHTGERPYKCEQCKFSASQSSSLQKHMLTHMGERPFTCEHCEYSASRQANLTMHMRTHAVGRPYKCYECEYSTFRRRYLKIHLRIHTGVDSYNCEQFEYRCWLNKTQTKSIKLFSISVNKTNIQREATPFGNRWRAPNYALLRPTRLGNIGAWCC</sequence>
<dbReference type="Pfam" id="PF23611">
    <property type="entry name" value="zf-C2H2_16"/>
    <property type="match status" value="1"/>
</dbReference>
<dbReference type="SUPFAM" id="SSF57667">
    <property type="entry name" value="beta-beta-alpha zinc fingers"/>
    <property type="match status" value="2"/>
</dbReference>
<keyword evidence="5 10" id="KW-0863">Zinc-finger</keyword>
<evidence type="ECO:0000256" key="6">
    <source>
        <dbReference type="ARBA" id="ARBA00022833"/>
    </source>
</evidence>
<dbReference type="GO" id="GO:0000978">
    <property type="term" value="F:RNA polymerase II cis-regulatory region sequence-specific DNA binding"/>
    <property type="evidence" value="ECO:0007669"/>
    <property type="project" value="TreeGrafter"/>
</dbReference>
<keyword evidence="7" id="KW-0805">Transcription regulation</keyword>
<evidence type="ECO:0000256" key="4">
    <source>
        <dbReference type="ARBA" id="ARBA00022737"/>
    </source>
</evidence>
<dbReference type="FunFam" id="3.30.160.60:FF:000395">
    <property type="entry name" value="zinc finger protein 513"/>
    <property type="match status" value="1"/>
</dbReference>
<evidence type="ECO:0000313" key="13">
    <source>
        <dbReference type="Proteomes" id="UP000299102"/>
    </source>
</evidence>